<gene>
    <name evidence="1" type="ORF">F966_03634</name>
</gene>
<dbReference type="PATRIC" id="fig|1144672.3.peg.3509"/>
<dbReference type="Proteomes" id="UP000013209">
    <property type="component" value="Unassembled WGS sequence"/>
</dbReference>
<dbReference type="EMBL" id="APPH01000020">
    <property type="protein sequence ID" value="ENV07777.1"/>
    <property type="molecule type" value="Genomic_DNA"/>
</dbReference>
<name>N8W6V9_9GAMM</name>
<protein>
    <submittedName>
        <fullName evidence="1">Uncharacterized protein</fullName>
    </submittedName>
</protein>
<dbReference type="AlphaFoldDB" id="N8W6V9"/>
<evidence type="ECO:0000313" key="1">
    <source>
        <dbReference type="EMBL" id="ENV07777.1"/>
    </source>
</evidence>
<proteinExistence type="predicted"/>
<dbReference type="RefSeq" id="WP_004807738.1">
    <property type="nucleotide sequence ID" value="NZ_KB849440.1"/>
</dbReference>
<comment type="caution">
    <text evidence="1">The sequence shown here is derived from an EMBL/GenBank/DDBJ whole genome shotgun (WGS) entry which is preliminary data.</text>
</comment>
<dbReference type="STRING" id="1144672.F966_03634"/>
<accession>N8W6V9</accession>
<reference evidence="1 2" key="1">
    <citation type="submission" date="2013-02" db="EMBL/GenBank/DDBJ databases">
        <title>The Genome Sequence of Acinetobacter sp. CIP 56.2.</title>
        <authorList>
            <consortium name="The Broad Institute Genome Sequencing Platform"/>
            <consortium name="The Broad Institute Genome Sequencing Center for Infectious Disease"/>
            <person name="Cerqueira G."/>
            <person name="Feldgarden M."/>
            <person name="Courvalin P."/>
            <person name="Perichon B."/>
            <person name="Grillot-Courvalin C."/>
            <person name="Clermont D."/>
            <person name="Rocha E."/>
            <person name="Yoon E.-J."/>
            <person name="Nemec A."/>
            <person name="Walker B."/>
            <person name="Young S.K."/>
            <person name="Zeng Q."/>
            <person name="Gargeya S."/>
            <person name="Fitzgerald M."/>
            <person name="Haas B."/>
            <person name="Abouelleil A."/>
            <person name="Alvarado L."/>
            <person name="Arachchi H.M."/>
            <person name="Berlin A.M."/>
            <person name="Chapman S.B."/>
            <person name="Dewar J."/>
            <person name="Goldberg J."/>
            <person name="Griggs A."/>
            <person name="Gujja S."/>
            <person name="Hansen M."/>
            <person name="Howarth C."/>
            <person name="Imamovic A."/>
            <person name="Larimer J."/>
            <person name="McCowan C."/>
            <person name="Murphy C."/>
            <person name="Neiman D."/>
            <person name="Pearson M."/>
            <person name="Priest M."/>
            <person name="Roberts A."/>
            <person name="Saif S."/>
            <person name="Shea T."/>
            <person name="Sisk P."/>
            <person name="Sykes S."/>
            <person name="Wortman J."/>
            <person name="Nusbaum C."/>
            <person name="Birren B."/>
        </authorList>
    </citation>
    <scope>NUCLEOTIDE SEQUENCE [LARGE SCALE GENOMIC DNA]</scope>
    <source>
        <strain evidence="1 2">CIP 56.2</strain>
    </source>
</reference>
<dbReference type="HOGENOM" id="CLU_1076173_0_0_6"/>
<sequence>MNNYKIINTHTNEIIKALNELGYVWTPKMFDEQDCLLKAHWILAEQSGSITYSSGTMIDSPLDFQELTLPQLRVLVAKSKAKVREYLDPNDNYKLCLINPSDAAHWMIEVPEGATLLTKDVGGYLTFWNGDLSMNMGECGWSSPEEDNGVLSFDEYKDYGYATLWSREPIQEQGLISGADVPRLIKDGHQVQYRNLPLTSIEAHVWWDFSLEKHEEEFTLGDFINTRFEWRIKPHTIKLEVEIPAPFEPKVGEVFFVLYPTAVGGYSKMHITDQKRMDDYAKLGAWRTEEEIKQVVAALRGING</sequence>
<evidence type="ECO:0000313" key="2">
    <source>
        <dbReference type="Proteomes" id="UP000013209"/>
    </source>
</evidence>
<organism evidence="1 2">
    <name type="scientific">Acinetobacter higginsii</name>
    <dbReference type="NCBI Taxonomy" id="70347"/>
    <lineage>
        <taxon>Bacteria</taxon>
        <taxon>Pseudomonadati</taxon>
        <taxon>Pseudomonadota</taxon>
        <taxon>Gammaproteobacteria</taxon>
        <taxon>Moraxellales</taxon>
        <taxon>Moraxellaceae</taxon>
        <taxon>Acinetobacter</taxon>
    </lineage>
</organism>